<gene>
    <name evidence="3" type="ORF">HY730_10385</name>
</gene>
<dbReference type="GO" id="GO:0016462">
    <property type="term" value="F:pyrophosphatase activity"/>
    <property type="evidence" value="ECO:0007669"/>
    <property type="project" value="TreeGrafter"/>
</dbReference>
<dbReference type="PANTHER" id="PTHR30005:SF0">
    <property type="entry name" value="RETROGRADE REGULATION PROTEIN 2"/>
    <property type="match status" value="1"/>
</dbReference>
<accession>A0A933LRV0</accession>
<feature type="region of interest" description="Disordered" evidence="1">
    <location>
        <begin position="136"/>
        <end position="170"/>
    </location>
</feature>
<dbReference type="SUPFAM" id="SSF53067">
    <property type="entry name" value="Actin-like ATPase domain"/>
    <property type="match status" value="2"/>
</dbReference>
<protein>
    <submittedName>
        <fullName evidence="3">Ppx/GppA family phosphatase</fullName>
    </submittedName>
</protein>
<feature type="domain" description="Ppx/GppA phosphatase N-terminal" evidence="2">
    <location>
        <begin position="181"/>
        <end position="372"/>
    </location>
</feature>
<dbReference type="AlphaFoldDB" id="A0A933LRV0"/>
<dbReference type="Pfam" id="PF02541">
    <property type="entry name" value="Ppx-GppA"/>
    <property type="match status" value="2"/>
</dbReference>
<evidence type="ECO:0000256" key="1">
    <source>
        <dbReference type="SAM" id="MobiDB-lite"/>
    </source>
</evidence>
<dbReference type="Gene3D" id="3.30.420.150">
    <property type="entry name" value="Exopolyphosphatase. Domain 2"/>
    <property type="match status" value="1"/>
</dbReference>
<sequence length="376" mass="41340">MKRVAAIDIGTNTIRLLLAEVISRDRFEVIFEAGEITRLGERLRADGTLKKEAMERSLICLKRMVDLTKNYRVSEVMACATSALREARNRDEFLEMARREMGLKVEVISGQKEATLTVMGVLKGLSLHAFWKTGRPGNPPQSHFRKGGGRLPAFDEEGGELPTSDLGGVRLSPFEKGGTGGIFELNPSKKNTVIFDLGGGSTEFIFTSGSEIKCLFSLPLGVVSLAEEYLAVFPTPMENLMAMKKQIMKHLRKIPSDRLFVPEKGYDGPEILIGTGGSATTLAGIDLGLHQFDAKKINGHMFTLKRLTEILAFLLRLSPEERQKVPPIEKGREDLIVAGAAVMVEIMKTFNKDRAIISHAGLKEGMVAEMCGSFLV</sequence>
<name>A0A933LRV0_UNCTE</name>
<comment type="caution">
    <text evidence="3">The sequence shown here is derived from an EMBL/GenBank/DDBJ whole genome shotgun (WGS) entry which is preliminary data.</text>
</comment>
<dbReference type="CDD" id="cd24054">
    <property type="entry name" value="ASKHA_NBD_AaPPX-GppA_MtPPX2-like"/>
    <property type="match status" value="1"/>
</dbReference>
<dbReference type="InterPro" id="IPR003695">
    <property type="entry name" value="Ppx_GppA_N"/>
</dbReference>
<dbReference type="InterPro" id="IPR050273">
    <property type="entry name" value="GppA/Ppx_hydrolase"/>
</dbReference>
<reference evidence="3" key="1">
    <citation type="submission" date="2020-07" db="EMBL/GenBank/DDBJ databases">
        <title>Huge and variable diversity of episymbiotic CPR bacteria and DPANN archaea in groundwater ecosystems.</title>
        <authorList>
            <person name="He C.Y."/>
            <person name="Keren R."/>
            <person name="Whittaker M."/>
            <person name="Farag I.F."/>
            <person name="Doudna J."/>
            <person name="Cate J.H.D."/>
            <person name="Banfield J.F."/>
        </authorList>
    </citation>
    <scope>NUCLEOTIDE SEQUENCE</scope>
    <source>
        <strain evidence="3">NC_groundwater_1482_Ag_S-0.65um_47_24</strain>
    </source>
</reference>
<feature type="domain" description="Ppx/GppA phosphatase N-terminal" evidence="2">
    <location>
        <begin position="27"/>
        <end position="125"/>
    </location>
</feature>
<evidence type="ECO:0000313" key="3">
    <source>
        <dbReference type="EMBL" id="MBI4596761.1"/>
    </source>
</evidence>
<dbReference type="PANTHER" id="PTHR30005">
    <property type="entry name" value="EXOPOLYPHOSPHATASE"/>
    <property type="match status" value="1"/>
</dbReference>
<organism evidence="3 4">
    <name type="scientific">Tectimicrobiota bacterium</name>
    <dbReference type="NCBI Taxonomy" id="2528274"/>
    <lineage>
        <taxon>Bacteria</taxon>
        <taxon>Pseudomonadati</taxon>
        <taxon>Nitrospinota/Tectimicrobiota group</taxon>
        <taxon>Candidatus Tectimicrobiota</taxon>
    </lineage>
</organism>
<evidence type="ECO:0000313" key="4">
    <source>
        <dbReference type="Proteomes" id="UP000772181"/>
    </source>
</evidence>
<dbReference type="Proteomes" id="UP000772181">
    <property type="component" value="Unassembled WGS sequence"/>
</dbReference>
<proteinExistence type="predicted"/>
<dbReference type="Gene3D" id="3.30.420.40">
    <property type="match status" value="1"/>
</dbReference>
<dbReference type="InterPro" id="IPR043129">
    <property type="entry name" value="ATPase_NBD"/>
</dbReference>
<evidence type="ECO:0000259" key="2">
    <source>
        <dbReference type="Pfam" id="PF02541"/>
    </source>
</evidence>
<dbReference type="EMBL" id="JACQWF010000442">
    <property type="protein sequence ID" value="MBI4596761.1"/>
    <property type="molecule type" value="Genomic_DNA"/>
</dbReference>